<reference evidence="1" key="1">
    <citation type="journal article" date="2019" name="bioRxiv">
        <title>The Genome of the Zebra Mussel, Dreissena polymorpha: A Resource for Invasive Species Research.</title>
        <authorList>
            <person name="McCartney M.A."/>
            <person name="Auch B."/>
            <person name="Kono T."/>
            <person name="Mallez S."/>
            <person name="Zhang Y."/>
            <person name="Obille A."/>
            <person name="Becker A."/>
            <person name="Abrahante J.E."/>
            <person name="Garbe J."/>
            <person name="Badalamenti J.P."/>
            <person name="Herman A."/>
            <person name="Mangelson H."/>
            <person name="Liachko I."/>
            <person name="Sullivan S."/>
            <person name="Sone E.D."/>
            <person name="Koren S."/>
            <person name="Silverstein K.A.T."/>
            <person name="Beckman K.B."/>
            <person name="Gohl D.M."/>
        </authorList>
    </citation>
    <scope>NUCLEOTIDE SEQUENCE</scope>
    <source>
        <strain evidence="1">Duluth1</strain>
        <tissue evidence="1">Whole animal</tissue>
    </source>
</reference>
<dbReference type="AlphaFoldDB" id="A0A9D4R7I4"/>
<proteinExistence type="predicted"/>
<dbReference type="Proteomes" id="UP000828390">
    <property type="component" value="Unassembled WGS sequence"/>
</dbReference>
<dbReference type="EMBL" id="JAIWYP010000003">
    <property type="protein sequence ID" value="KAH3856110.1"/>
    <property type="molecule type" value="Genomic_DNA"/>
</dbReference>
<keyword evidence="2" id="KW-1185">Reference proteome</keyword>
<comment type="caution">
    <text evidence="1">The sequence shown here is derived from an EMBL/GenBank/DDBJ whole genome shotgun (WGS) entry which is preliminary data.</text>
</comment>
<evidence type="ECO:0000313" key="2">
    <source>
        <dbReference type="Proteomes" id="UP000828390"/>
    </source>
</evidence>
<gene>
    <name evidence="1" type="ORF">DPMN_098690</name>
</gene>
<reference evidence="1" key="2">
    <citation type="submission" date="2020-11" db="EMBL/GenBank/DDBJ databases">
        <authorList>
            <person name="McCartney M.A."/>
            <person name="Auch B."/>
            <person name="Kono T."/>
            <person name="Mallez S."/>
            <person name="Becker A."/>
            <person name="Gohl D.M."/>
            <person name="Silverstein K.A.T."/>
            <person name="Koren S."/>
            <person name="Bechman K.B."/>
            <person name="Herman A."/>
            <person name="Abrahante J.E."/>
            <person name="Garbe J."/>
        </authorList>
    </citation>
    <scope>NUCLEOTIDE SEQUENCE</scope>
    <source>
        <strain evidence="1">Duluth1</strain>
        <tissue evidence="1">Whole animal</tissue>
    </source>
</reference>
<evidence type="ECO:0000313" key="1">
    <source>
        <dbReference type="EMBL" id="KAH3856110.1"/>
    </source>
</evidence>
<name>A0A9D4R7I4_DREPO</name>
<sequence length="67" mass="7494">MIVRRAMKNDAVVAGIVKCTASASLSLPEVYVYQLLSCQKVIDRDFAYMKFKESPHVGVIDIDSPKF</sequence>
<organism evidence="1 2">
    <name type="scientific">Dreissena polymorpha</name>
    <name type="common">Zebra mussel</name>
    <name type="synonym">Mytilus polymorpha</name>
    <dbReference type="NCBI Taxonomy" id="45954"/>
    <lineage>
        <taxon>Eukaryota</taxon>
        <taxon>Metazoa</taxon>
        <taxon>Spiralia</taxon>
        <taxon>Lophotrochozoa</taxon>
        <taxon>Mollusca</taxon>
        <taxon>Bivalvia</taxon>
        <taxon>Autobranchia</taxon>
        <taxon>Heteroconchia</taxon>
        <taxon>Euheterodonta</taxon>
        <taxon>Imparidentia</taxon>
        <taxon>Neoheterodontei</taxon>
        <taxon>Myida</taxon>
        <taxon>Dreissenoidea</taxon>
        <taxon>Dreissenidae</taxon>
        <taxon>Dreissena</taxon>
    </lineage>
</organism>
<accession>A0A9D4R7I4</accession>
<protein>
    <submittedName>
        <fullName evidence="1">Uncharacterized protein</fullName>
    </submittedName>
</protein>